<sequence length="341" mass="39183">MNKTIRSSGRAVIYHVYLRCLAESQAGQVLSAIESVYQRTADMTGKSVNTIRKIVEEGEKNNGIFSTPGKHRKGRPRKDLDNFDLCAIRQKVHFFYTVKKQWTNKNEDYHSEMNKTNFTKWVTEKLNPNLSEPSIIVMDNAPYNSVVLNKAPTSASKVAEIKIWLLQNNIPFNESLRKPQLLMLVKRHKPDPIYEIDHILGDNGHTVVRLPPYHCDLNPIELIWGIAKHKIASVNVGSIDIKRWLLNRPFLTLLLKTGRIHAKHVMKIEKEYYDRGAIMYEQMERLVINLRDDSSSDLSELEYSTDSECAGSSSQNVSFSGIEYLDESVFDSSDRIVFVFY</sequence>
<evidence type="ECO:0000313" key="2">
    <source>
        <dbReference type="EMBL" id="KAH9631797.1"/>
    </source>
</evidence>
<accession>A0A922M7E7</accession>
<protein>
    <recommendedName>
        <fullName evidence="1">Tc1-like transposase DDE domain-containing protein</fullName>
    </recommendedName>
</protein>
<dbReference type="InterPro" id="IPR038717">
    <property type="entry name" value="Tc1-like_DDE_dom"/>
</dbReference>
<dbReference type="PANTHER" id="PTHR33939">
    <property type="entry name" value="PROTEIN CBG22215"/>
    <property type="match status" value="1"/>
</dbReference>
<dbReference type="InterPro" id="IPR036397">
    <property type="entry name" value="RNaseH_sf"/>
</dbReference>
<gene>
    <name evidence="2" type="ORF">HF086_005800</name>
</gene>
<dbReference type="Pfam" id="PF13358">
    <property type="entry name" value="DDE_3"/>
    <property type="match status" value="1"/>
</dbReference>
<proteinExistence type="predicted"/>
<dbReference type="Proteomes" id="UP000814243">
    <property type="component" value="Unassembled WGS sequence"/>
</dbReference>
<evidence type="ECO:0000313" key="3">
    <source>
        <dbReference type="Proteomes" id="UP000814243"/>
    </source>
</evidence>
<dbReference type="PANTHER" id="PTHR33939:SF1">
    <property type="entry name" value="DUF4371 DOMAIN-CONTAINING PROTEIN"/>
    <property type="match status" value="1"/>
</dbReference>
<dbReference type="GO" id="GO:0003676">
    <property type="term" value="F:nucleic acid binding"/>
    <property type="evidence" value="ECO:0007669"/>
    <property type="project" value="InterPro"/>
</dbReference>
<dbReference type="AlphaFoldDB" id="A0A922M7E7"/>
<feature type="domain" description="Tc1-like transposase DDE" evidence="1">
    <location>
        <begin position="107"/>
        <end position="233"/>
    </location>
</feature>
<comment type="caution">
    <text evidence="2">The sequence shown here is derived from an EMBL/GenBank/DDBJ whole genome shotgun (WGS) entry which is preliminary data.</text>
</comment>
<reference evidence="2" key="1">
    <citation type="journal article" date="2021" name="G3 (Bethesda)">
        <title>Genome and transcriptome analysis of the beet armyworm Spodoptera exigua reveals targets for pest control. .</title>
        <authorList>
            <person name="Simon S."/>
            <person name="Breeschoten T."/>
            <person name="Jansen H.J."/>
            <person name="Dirks R.P."/>
            <person name="Schranz M.E."/>
            <person name="Ros V.I.D."/>
        </authorList>
    </citation>
    <scope>NUCLEOTIDE SEQUENCE</scope>
    <source>
        <strain evidence="2">TB_SE_WUR_2020</strain>
    </source>
</reference>
<organism evidence="2 3">
    <name type="scientific">Spodoptera exigua</name>
    <name type="common">Beet armyworm</name>
    <name type="synonym">Noctua fulgens</name>
    <dbReference type="NCBI Taxonomy" id="7107"/>
    <lineage>
        <taxon>Eukaryota</taxon>
        <taxon>Metazoa</taxon>
        <taxon>Ecdysozoa</taxon>
        <taxon>Arthropoda</taxon>
        <taxon>Hexapoda</taxon>
        <taxon>Insecta</taxon>
        <taxon>Pterygota</taxon>
        <taxon>Neoptera</taxon>
        <taxon>Endopterygota</taxon>
        <taxon>Lepidoptera</taxon>
        <taxon>Glossata</taxon>
        <taxon>Ditrysia</taxon>
        <taxon>Noctuoidea</taxon>
        <taxon>Noctuidae</taxon>
        <taxon>Amphipyrinae</taxon>
        <taxon>Spodoptera</taxon>
    </lineage>
</organism>
<evidence type="ECO:0000259" key="1">
    <source>
        <dbReference type="Pfam" id="PF13358"/>
    </source>
</evidence>
<dbReference type="Gene3D" id="3.30.420.10">
    <property type="entry name" value="Ribonuclease H-like superfamily/Ribonuclease H"/>
    <property type="match status" value="1"/>
</dbReference>
<name>A0A922M7E7_SPOEX</name>
<dbReference type="EMBL" id="JACEFF010000746">
    <property type="protein sequence ID" value="KAH9631797.1"/>
    <property type="molecule type" value="Genomic_DNA"/>
</dbReference>